<evidence type="ECO:0000313" key="20">
    <source>
        <dbReference type="Proteomes" id="UP000310685"/>
    </source>
</evidence>
<evidence type="ECO:0000313" key="21">
    <source>
        <dbReference type="Proteomes" id="UP000310708"/>
    </source>
</evidence>
<evidence type="ECO:0000313" key="19">
    <source>
        <dbReference type="Proteomes" id="UP000309601"/>
    </source>
</evidence>
<dbReference type="Proteomes" id="UP000305647">
    <property type="component" value="Unassembled WGS sequence"/>
</dbReference>
<dbReference type="FunFam" id="1.10.1090.10:FF:000001">
    <property type="entry name" value="Cytochrome b-c1 complex subunit 7"/>
    <property type="match status" value="1"/>
</dbReference>
<dbReference type="Proteomes" id="UP000310708">
    <property type="component" value="Unassembled WGS sequence"/>
</dbReference>
<dbReference type="InterPro" id="IPR003197">
    <property type="entry name" value="QCR7"/>
</dbReference>
<organism evidence="12 17">
    <name type="scientific">Wallemia mellicola</name>
    <dbReference type="NCBI Taxonomy" id="1708541"/>
    <lineage>
        <taxon>Eukaryota</taxon>
        <taxon>Fungi</taxon>
        <taxon>Dikarya</taxon>
        <taxon>Basidiomycota</taxon>
        <taxon>Wallemiomycotina</taxon>
        <taxon>Wallemiomycetes</taxon>
        <taxon>Wallemiales</taxon>
        <taxon>Wallemiaceae</taxon>
        <taxon>Wallemia</taxon>
    </lineage>
</organism>
<dbReference type="EMBL" id="SPRX01000007">
    <property type="protein sequence ID" value="TIC68489.1"/>
    <property type="molecule type" value="Genomic_DNA"/>
</dbReference>
<keyword evidence="7" id="KW-0496">Mitochondrion</keyword>
<dbReference type="EMBL" id="SPRW01000002">
    <property type="protein sequence ID" value="TIC70986.1"/>
    <property type="molecule type" value="Genomic_DNA"/>
</dbReference>
<evidence type="ECO:0000313" key="10">
    <source>
        <dbReference type="EMBL" id="TIB81762.1"/>
    </source>
</evidence>
<name>A0A4T0NXW2_9BASI</name>
<evidence type="ECO:0000313" key="16">
    <source>
        <dbReference type="Proteomes" id="UP000305362"/>
    </source>
</evidence>
<proteinExistence type="inferred from homology"/>
<comment type="similarity">
    <text evidence="2">Belongs to the UQCRB/QCR7 family.</text>
</comment>
<evidence type="ECO:0000313" key="14">
    <source>
        <dbReference type="EMBL" id="TIC70986.1"/>
    </source>
</evidence>
<dbReference type="EMBL" id="SPRC01000005">
    <property type="protein sequence ID" value="TIB81762.1"/>
    <property type="molecule type" value="Genomic_DNA"/>
</dbReference>
<evidence type="ECO:0000313" key="17">
    <source>
        <dbReference type="Proteomes" id="UP000305647"/>
    </source>
</evidence>
<evidence type="ECO:0000256" key="4">
    <source>
        <dbReference type="ARBA" id="ARBA00022660"/>
    </source>
</evidence>
<reference evidence="16 17" key="1">
    <citation type="submission" date="2019-03" db="EMBL/GenBank/DDBJ databases">
        <title>Sequencing 25 genomes of Wallemia mellicola.</title>
        <authorList>
            <person name="Gostincar C."/>
        </authorList>
    </citation>
    <scope>NUCLEOTIDE SEQUENCE [LARGE SCALE GENOMIC DNA]</scope>
    <source>
        <strain evidence="11 18">EXF-1262</strain>
        <strain evidence="14 19">EXF-1274</strain>
        <strain evidence="15 16">EXF-1277</strain>
        <strain evidence="10 20">EXF-6152</strain>
        <strain evidence="13 21">EXF-757</strain>
        <strain evidence="12 17">EXF-8738</strain>
    </source>
</reference>
<dbReference type="EMBL" id="SPRV01000003">
    <property type="protein sequence ID" value="TIC71469.1"/>
    <property type="molecule type" value="Genomic_DNA"/>
</dbReference>
<dbReference type="AlphaFoldDB" id="A0A4T0NXW2"/>
<dbReference type="PANTHER" id="PTHR12022:SF0">
    <property type="entry name" value="CYTOCHROME B-C1 COMPLEX SUBUNIT 7"/>
    <property type="match status" value="1"/>
</dbReference>
<dbReference type="GO" id="GO:0006122">
    <property type="term" value="P:mitochondrial electron transport, ubiquinol to cytochrome c"/>
    <property type="evidence" value="ECO:0007669"/>
    <property type="project" value="InterPro"/>
</dbReference>
<dbReference type="Proteomes" id="UP000310685">
    <property type="component" value="Unassembled WGS sequence"/>
</dbReference>
<keyword evidence="6" id="KW-0249">Electron transport</keyword>
<keyword evidence="5" id="KW-0999">Mitochondrion inner membrane</keyword>
<evidence type="ECO:0000256" key="6">
    <source>
        <dbReference type="ARBA" id="ARBA00022982"/>
    </source>
</evidence>
<dbReference type="PANTHER" id="PTHR12022">
    <property type="entry name" value="UBIQUINOL-CYTOCHROME C REDUCTASE COMPLEX 14 KD PROTEIN"/>
    <property type="match status" value="1"/>
</dbReference>
<comment type="subcellular location">
    <subcellularLocation>
        <location evidence="1">Mitochondrion inner membrane</location>
        <topology evidence="1">Peripheral membrane protein</topology>
        <orientation evidence="1">Matrix side</orientation>
    </subcellularLocation>
</comment>
<accession>A0A4T0NXW2</accession>
<evidence type="ECO:0000256" key="8">
    <source>
        <dbReference type="ARBA" id="ARBA00023136"/>
    </source>
</evidence>
<keyword evidence="4" id="KW-0679">Respiratory chain</keyword>
<dbReference type="Proteomes" id="UP000307169">
    <property type="component" value="Unassembled WGS sequence"/>
</dbReference>
<dbReference type="EMBL" id="SPRO01000006">
    <property type="protein sequence ID" value="TIC32995.1"/>
    <property type="molecule type" value="Genomic_DNA"/>
</dbReference>
<keyword evidence="8" id="KW-0472">Membrane</keyword>
<dbReference type="Proteomes" id="UP000305362">
    <property type="component" value="Unassembled WGS sequence"/>
</dbReference>
<evidence type="ECO:0000313" key="15">
    <source>
        <dbReference type="EMBL" id="TIC71469.1"/>
    </source>
</evidence>
<evidence type="ECO:0000256" key="3">
    <source>
        <dbReference type="ARBA" id="ARBA00022448"/>
    </source>
</evidence>
<evidence type="ECO:0000256" key="7">
    <source>
        <dbReference type="ARBA" id="ARBA00023128"/>
    </source>
</evidence>
<evidence type="ECO:0000256" key="1">
    <source>
        <dbReference type="ARBA" id="ARBA00004443"/>
    </source>
</evidence>
<dbReference type="InterPro" id="IPR036544">
    <property type="entry name" value="QCR7_sf"/>
</dbReference>
<comment type="caution">
    <text evidence="12">The sequence shown here is derived from an EMBL/GenBank/DDBJ whole genome shotgun (WGS) entry which is preliminary data.</text>
</comment>
<dbReference type="SUPFAM" id="SSF81524">
    <property type="entry name" value="14 kDa protein of cytochrome bc1 complex (Ubiquinol-cytochrome c reductase)"/>
    <property type="match status" value="1"/>
</dbReference>
<keyword evidence="3" id="KW-0813">Transport</keyword>
<evidence type="ECO:0000256" key="9">
    <source>
        <dbReference type="ARBA" id="ARBA00031684"/>
    </source>
</evidence>
<dbReference type="Pfam" id="PF02271">
    <property type="entry name" value="UCR_14kD"/>
    <property type="match status" value="1"/>
</dbReference>
<gene>
    <name evidence="13" type="ORF">E3Q01_00864</name>
    <name evidence="14" type="ORF">E3Q02_00336</name>
    <name evidence="15" type="ORF">E3Q03_00512</name>
    <name evidence="12" type="ORF">E3Q10_00948</name>
    <name evidence="11" type="ORF">E3Q17_00826</name>
    <name evidence="10" type="ORF">E3Q22_00765</name>
</gene>
<dbReference type="OrthoDB" id="425749at2759"/>
<dbReference type="GO" id="GO:0005743">
    <property type="term" value="C:mitochondrial inner membrane"/>
    <property type="evidence" value="ECO:0007669"/>
    <property type="project" value="UniProtKB-SubCell"/>
</dbReference>
<evidence type="ECO:0000256" key="2">
    <source>
        <dbReference type="ARBA" id="ARBA00008554"/>
    </source>
</evidence>
<evidence type="ECO:0000313" key="18">
    <source>
        <dbReference type="Proteomes" id="UP000307169"/>
    </source>
</evidence>
<dbReference type="EMBL" id="SPRH01000006">
    <property type="protein sequence ID" value="TIC03449.1"/>
    <property type="molecule type" value="Genomic_DNA"/>
</dbReference>
<evidence type="ECO:0000313" key="12">
    <source>
        <dbReference type="EMBL" id="TIC32995.1"/>
    </source>
</evidence>
<evidence type="ECO:0000313" key="11">
    <source>
        <dbReference type="EMBL" id="TIC03449.1"/>
    </source>
</evidence>
<sequence>MVNPLKLSLAPFIKGSLRKTLEPIGKGYLNLAGFRQVGLRYDDLIQEENDEMQKALARLSPREEYDRAWRLRRAINQSILHKDLPKEQWSEDEASKQRYLTDRITEVANEHNERAMFDNPEYKIQTSHH</sequence>
<evidence type="ECO:0000256" key="5">
    <source>
        <dbReference type="ARBA" id="ARBA00022792"/>
    </source>
</evidence>
<protein>
    <recommendedName>
        <fullName evidence="9">Complex III subunit 7</fullName>
    </recommendedName>
</protein>
<evidence type="ECO:0000313" key="13">
    <source>
        <dbReference type="EMBL" id="TIC68489.1"/>
    </source>
</evidence>
<dbReference type="OMA" id="PLAQWYT"/>
<dbReference type="Proteomes" id="UP000309601">
    <property type="component" value="Unassembled WGS sequence"/>
</dbReference>
<dbReference type="Gene3D" id="1.10.1090.10">
    <property type="entry name" value="Cytochrome b-c1 complex subunit 7"/>
    <property type="match status" value="1"/>
</dbReference>
<dbReference type="GO" id="GO:0045275">
    <property type="term" value="C:respiratory chain complex III"/>
    <property type="evidence" value="ECO:0007669"/>
    <property type="project" value="InterPro"/>
</dbReference>